<dbReference type="InterPro" id="IPR036388">
    <property type="entry name" value="WH-like_DNA-bd_sf"/>
</dbReference>
<dbReference type="Pfam" id="PF01037">
    <property type="entry name" value="AsnC_trans_reg"/>
    <property type="match status" value="1"/>
</dbReference>
<evidence type="ECO:0000256" key="1">
    <source>
        <dbReference type="ARBA" id="ARBA00023015"/>
    </source>
</evidence>
<evidence type="ECO:0000259" key="4">
    <source>
        <dbReference type="PROSITE" id="PS50956"/>
    </source>
</evidence>
<evidence type="ECO:0000256" key="2">
    <source>
        <dbReference type="ARBA" id="ARBA00023125"/>
    </source>
</evidence>
<keyword evidence="2" id="KW-0238">DNA-binding</keyword>
<dbReference type="GO" id="GO:0005829">
    <property type="term" value="C:cytosol"/>
    <property type="evidence" value="ECO:0007669"/>
    <property type="project" value="TreeGrafter"/>
</dbReference>
<dbReference type="SUPFAM" id="SSF54909">
    <property type="entry name" value="Dimeric alpha+beta barrel"/>
    <property type="match status" value="1"/>
</dbReference>
<dbReference type="InterPro" id="IPR011008">
    <property type="entry name" value="Dimeric_a/b-barrel"/>
</dbReference>
<dbReference type="Gene3D" id="1.10.10.10">
    <property type="entry name" value="Winged helix-like DNA-binding domain superfamily/Winged helix DNA-binding domain"/>
    <property type="match status" value="1"/>
</dbReference>
<gene>
    <name evidence="5" type="ordered locus">Caul_5249</name>
</gene>
<dbReference type="EMBL" id="CP000928">
    <property type="protein sequence ID" value="ABZ74369.1"/>
    <property type="molecule type" value="Genomic_DNA"/>
</dbReference>
<dbReference type="Gene3D" id="3.30.70.920">
    <property type="match status" value="1"/>
</dbReference>
<evidence type="ECO:0000256" key="3">
    <source>
        <dbReference type="ARBA" id="ARBA00023163"/>
    </source>
</evidence>
<dbReference type="PANTHER" id="PTHR30154">
    <property type="entry name" value="LEUCINE-RESPONSIVE REGULATORY PROTEIN"/>
    <property type="match status" value="1"/>
</dbReference>
<evidence type="ECO:0000313" key="5">
    <source>
        <dbReference type="EMBL" id="ABZ74369.1"/>
    </source>
</evidence>
<dbReference type="PROSITE" id="PS50956">
    <property type="entry name" value="HTH_ASNC_2"/>
    <property type="match status" value="1"/>
</dbReference>
<dbReference type="GO" id="GO:0043200">
    <property type="term" value="P:response to amino acid"/>
    <property type="evidence" value="ECO:0007669"/>
    <property type="project" value="TreeGrafter"/>
</dbReference>
<dbReference type="GO" id="GO:0043565">
    <property type="term" value="F:sequence-specific DNA binding"/>
    <property type="evidence" value="ECO:0007669"/>
    <property type="project" value="InterPro"/>
</dbReference>
<accession>B0T9J4</accession>
<organism evidence="5">
    <name type="scientific">Caulobacter sp. (strain K31)</name>
    <dbReference type="NCBI Taxonomy" id="366602"/>
    <lineage>
        <taxon>Bacteria</taxon>
        <taxon>Pseudomonadati</taxon>
        <taxon>Pseudomonadota</taxon>
        <taxon>Alphaproteobacteria</taxon>
        <taxon>Caulobacterales</taxon>
        <taxon>Caulobacteraceae</taxon>
        <taxon>Caulobacter</taxon>
    </lineage>
</organism>
<proteinExistence type="predicted"/>
<geneLocation type="plasmid" evidence="5">
    <name>pCAUL01</name>
</geneLocation>
<dbReference type="SUPFAM" id="SSF46785">
    <property type="entry name" value="Winged helix' DNA-binding domain"/>
    <property type="match status" value="1"/>
</dbReference>
<keyword evidence="1" id="KW-0805">Transcription regulation</keyword>
<sequence length="166" mass="18429">MARRPVSLQSEDGLSPQEAAILRLLQQDARMTTASIAEQVHMSATPCWRAIKRLEEIGVIEAYRVSVNRQALGYGVDAIVIVQIDSHRDADAGEFEAAVAREPMIVECAVVSGPADYHLRVVASDIESFSNFSRRVIAKLPHVREVRTSFVMREIKKFTGLPVQGR</sequence>
<dbReference type="OrthoDB" id="9813313at2"/>
<dbReference type="PANTHER" id="PTHR30154:SF34">
    <property type="entry name" value="TRANSCRIPTIONAL REGULATOR AZLB"/>
    <property type="match status" value="1"/>
</dbReference>
<dbReference type="SMART" id="SM00344">
    <property type="entry name" value="HTH_ASNC"/>
    <property type="match status" value="1"/>
</dbReference>
<dbReference type="Pfam" id="PF13412">
    <property type="entry name" value="HTH_24"/>
    <property type="match status" value="1"/>
</dbReference>
<dbReference type="GO" id="GO:0006355">
    <property type="term" value="P:regulation of DNA-templated transcription"/>
    <property type="evidence" value="ECO:0007669"/>
    <property type="project" value="UniProtKB-ARBA"/>
</dbReference>
<reference evidence="5" key="1">
    <citation type="submission" date="2008-01" db="EMBL/GenBank/DDBJ databases">
        <title>Complete sequence of plasmid1 pCAUL01 of Caulobacter sp. K31.</title>
        <authorList>
            <consortium name="US DOE Joint Genome Institute"/>
            <person name="Copeland A."/>
            <person name="Lucas S."/>
            <person name="Lapidus A."/>
            <person name="Barry K."/>
            <person name="Glavina del Rio T."/>
            <person name="Dalin E."/>
            <person name="Tice H."/>
            <person name="Pitluck S."/>
            <person name="Bruce D."/>
            <person name="Goodwin L."/>
            <person name="Thompson L.S."/>
            <person name="Brettin T."/>
            <person name="Detter J.C."/>
            <person name="Han C."/>
            <person name="Schmutz J."/>
            <person name="Larimer F."/>
            <person name="Land M."/>
            <person name="Hauser L."/>
            <person name="Kyrpides N."/>
            <person name="Kim E."/>
            <person name="Stephens C."/>
            <person name="Richardson P."/>
        </authorList>
    </citation>
    <scope>NUCLEOTIDE SEQUENCE [LARGE SCALE GENOMIC DNA]</scope>
    <source>
        <strain evidence="5">K31</strain>
        <plasmid evidence="5">pCAUL01</plasmid>
    </source>
</reference>
<dbReference type="InterPro" id="IPR036390">
    <property type="entry name" value="WH_DNA-bd_sf"/>
</dbReference>
<dbReference type="CDD" id="cd00090">
    <property type="entry name" value="HTH_ARSR"/>
    <property type="match status" value="1"/>
</dbReference>
<feature type="domain" description="HTH asnC-type" evidence="4">
    <location>
        <begin position="20"/>
        <end position="75"/>
    </location>
</feature>
<protein>
    <submittedName>
        <fullName evidence="5">Transcriptional regulator, AsnC family</fullName>
    </submittedName>
</protein>
<dbReference type="PRINTS" id="PR00033">
    <property type="entry name" value="HTHASNC"/>
</dbReference>
<dbReference type="KEGG" id="cak:Caul_5249"/>
<dbReference type="InterPro" id="IPR000485">
    <property type="entry name" value="AsnC-type_HTH_dom"/>
</dbReference>
<dbReference type="AlphaFoldDB" id="B0T9J4"/>
<keyword evidence="5" id="KW-0614">Plasmid</keyword>
<name>B0T9J4_CAUSK</name>
<keyword evidence="3" id="KW-0804">Transcription</keyword>
<dbReference type="InterPro" id="IPR011991">
    <property type="entry name" value="ArsR-like_HTH"/>
</dbReference>
<dbReference type="HOGENOM" id="CLU_091233_0_0_5"/>
<dbReference type="InterPro" id="IPR019888">
    <property type="entry name" value="Tscrpt_reg_AsnC-like"/>
</dbReference>
<dbReference type="InterPro" id="IPR019887">
    <property type="entry name" value="Tscrpt_reg_AsnC/Lrp_C"/>
</dbReference>